<comment type="similarity">
    <text evidence="2">Belongs to the YbaB/EbfC family.</text>
</comment>
<keyword evidence="5" id="KW-1185">Reference proteome</keyword>
<dbReference type="SUPFAM" id="SSF82607">
    <property type="entry name" value="YbaB-like"/>
    <property type="match status" value="1"/>
</dbReference>
<dbReference type="PANTHER" id="PTHR33449:SF1">
    <property type="entry name" value="NUCLEOID-ASSOCIATED PROTEIN YBAB"/>
    <property type="match status" value="1"/>
</dbReference>
<gene>
    <name evidence="4" type="primary">ybaB</name>
    <name evidence="4" type="ORF">CulFRC11_0196</name>
</gene>
<dbReference type="Pfam" id="PF02575">
    <property type="entry name" value="YbaB_DNA_bd"/>
    <property type="match status" value="1"/>
</dbReference>
<sequence>MGGGKQTRKAVFMTQPDMSQLLAQAQQMQAQLQEAQREILASTVTGTAGNGLVSVDIQGNGMVSRVTIDPKVVDPEDVDTLQDLIVGAFAEAHQKLGELADQKMGPLSQGFDGLGGMF</sequence>
<keyword evidence="2" id="KW-0963">Cytoplasm</keyword>
<evidence type="ECO:0000313" key="5">
    <source>
        <dbReference type="Proteomes" id="UP000029910"/>
    </source>
</evidence>
<name>A0ABM5RP40_9CORY</name>
<comment type="subunit">
    <text evidence="2">Homodimer.</text>
</comment>
<keyword evidence="3" id="KW-0175">Coiled coil</keyword>
<dbReference type="NCBIfam" id="TIGR00103">
    <property type="entry name" value="DNA_YbaB_EbfC"/>
    <property type="match status" value="1"/>
</dbReference>
<accession>A0ABM5RP40</accession>
<dbReference type="PIRSF" id="PIRSF004555">
    <property type="entry name" value="UCP004555"/>
    <property type="match status" value="1"/>
</dbReference>
<reference evidence="4 5" key="1">
    <citation type="journal article" date="2015" name="Genome Announc.">
        <title>Genome Sequence of Corynebacterium ulcerans Strain FRC11.</title>
        <authorList>
            <person name="Benevides Lde J."/>
            <person name="Viana M.V."/>
            <person name="Mariano D.C."/>
            <person name="Rocha Fde S."/>
            <person name="Bagano P.C."/>
            <person name="Folador E.L."/>
            <person name="Pereira F.L."/>
            <person name="Dorella F.A."/>
            <person name="Leal C.A."/>
            <person name="Carvalho A.F."/>
            <person name="Soares Sde C."/>
            <person name="Carneiro A."/>
            <person name="Ramos R."/>
            <person name="Badell-Ocando E."/>
            <person name="Guiso N."/>
            <person name="Silva A."/>
            <person name="Figueiredo H."/>
            <person name="Azevedo V."/>
            <person name="Guimaraes L.C."/>
        </authorList>
    </citation>
    <scope>NUCLEOTIDE SEQUENCE [LARGE SCALE GENOMIC DNA]</scope>
    <source>
        <strain evidence="5">FRC0011</strain>
    </source>
</reference>
<dbReference type="EMBL" id="CP009622">
    <property type="protein sequence ID" value="AIU31795.1"/>
    <property type="molecule type" value="Genomic_DNA"/>
</dbReference>
<dbReference type="PANTHER" id="PTHR33449">
    <property type="entry name" value="NUCLEOID-ASSOCIATED PROTEIN YBAB"/>
    <property type="match status" value="1"/>
</dbReference>
<dbReference type="HAMAP" id="MF_00274">
    <property type="entry name" value="DNA_YbaB_EbfC"/>
    <property type="match status" value="1"/>
</dbReference>
<evidence type="ECO:0000256" key="2">
    <source>
        <dbReference type="HAMAP-Rule" id="MF_00274"/>
    </source>
</evidence>
<organism evidence="4 5">
    <name type="scientific">Corynebacterium ramonii</name>
    <dbReference type="NCBI Taxonomy" id="3026968"/>
    <lineage>
        <taxon>Bacteria</taxon>
        <taxon>Bacillati</taxon>
        <taxon>Actinomycetota</taxon>
        <taxon>Actinomycetes</taxon>
        <taxon>Mycobacteriales</taxon>
        <taxon>Corynebacteriaceae</taxon>
        <taxon>Corynebacterium</taxon>
    </lineage>
</organism>
<proteinExistence type="inferred from homology"/>
<dbReference type="InterPro" id="IPR004401">
    <property type="entry name" value="YbaB/EbfC"/>
</dbReference>
<protein>
    <recommendedName>
        <fullName evidence="2">Nucleoid-associated protein CulFRC11_0196</fullName>
    </recommendedName>
</protein>
<keyword evidence="1 2" id="KW-0238">DNA-binding</keyword>
<comment type="function">
    <text evidence="2">Binds to DNA and alters its conformation. May be involved in regulation of gene expression, nucleoid organization and DNA protection.</text>
</comment>
<dbReference type="Gene3D" id="3.30.1310.10">
    <property type="entry name" value="Nucleoid-associated protein YbaB-like domain"/>
    <property type="match status" value="1"/>
</dbReference>
<evidence type="ECO:0000313" key="4">
    <source>
        <dbReference type="EMBL" id="AIU31795.1"/>
    </source>
</evidence>
<evidence type="ECO:0000256" key="1">
    <source>
        <dbReference type="ARBA" id="ARBA00023125"/>
    </source>
</evidence>
<dbReference type="InterPro" id="IPR036894">
    <property type="entry name" value="YbaB-like_sf"/>
</dbReference>
<comment type="subcellular location">
    <subcellularLocation>
        <location evidence="2">Cytoplasm</location>
        <location evidence="2">Nucleoid</location>
    </subcellularLocation>
</comment>
<dbReference type="Proteomes" id="UP000029910">
    <property type="component" value="Chromosome"/>
</dbReference>
<feature type="coiled-coil region" evidence="3">
    <location>
        <begin position="18"/>
        <end position="45"/>
    </location>
</feature>
<evidence type="ECO:0000256" key="3">
    <source>
        <dbReference type="SAM" id="Coils"/>
    </source>
</evidence>